<reference evidence="3 4" key="1">
    <citation type="submission" date="2020-08" db="EMBL/GenBank/DDBJ databases">
        <title>A Genomic Blueprint of the Chicken Gut Microbiome.</title>
        <authorList>
            <person name="Gilroy R."/>
            <person name="Ravi A."/>
            <person name="Getino M."/>
            <person name="Pursley I."/>
            <person name="Horton D.L."/>
            <person name="Alikhan N.-F."/>
            <person name="Baker D."/>
            <person name="Gharbi K."/>
            <person name="Hall N."/>
            <person name="Watson M."/>
            <person name="Adriaenssens E.M."/>
            <person name="Foster-Nyarko E."/>
            <person name="Jarju S."/>
            <person name="Secka A."/>
            <person name="Antonio M."/>
            <person name="Oren A."/>
            <person name="Chaudhuri R."/>
            <person name="La Ragione R.M."/>
            <person name="Hildebrand F."/>
            <person name="Pallen M.J."/>
        </authorList>
    </citation>
    <scope>NUCLEOTIDE SEQUENCE [LARGE SCALE GENOMIC DNA]</scope>
    <source>
        <strain evidence="3 4">Sa3CVN1</strain>
    </source>
</reference>
<name>A0ABR8PXU4_9CLOT</name>
<evidence type="ECO:0000313" key="4">
    <source>
        <dbReference type="Proteomes" id="UP000627781"/>
    </source>
</evidence>
<dbReference type="EMBL" id="JACSRA010000032">
    <property type="protein sequence ID" value="MBD7912978.1"/>
    <property type="molecule type" value="Genomic_DNA"/>
</dbReference>
<feature type="domain" description="Metallo-beta-lactamase" evidence="2">
    <location>
        <begin position="59"/>
        <end position="250"/>
    </location>
</feature>
<dbReference type="InterPro" id="IPR036866">
    <property type="entry name" value="RibonucZ/Hydroxyglut_hydro"/>
</dbReference>
<dbReference type="CDD" id="cd07731">
    <property type="entry name" value="ComA-like_MBL-fold"/>
    <property type="match status" value="1"/>
</dbReference>
<feature type="chain" id="PRO_5047327566" evidence="1">
    <location>
        <begin position="23"/>
        <end position="307"/>
    </location>
</feature>
<dbReference type="InterPro" id="IPR035681">
    <property type="entry name" value="ComA-like_MBL"/>
</dbReference>
<dbReference type="Pfam" id="PF00753">
    <property type="entry name" value="Lactamase_B"/>
    <property type="match status" value="1"/>
</dbReference>
<gene>
    <name evidence="3" type="ORF">H9661_16625</name>
</gene>
<evidence type="ECO:0000256" key="1">
    <source>
        <dbReference type="SAM" id="SignalP"/>
    </source>
</evidence>
<dbReference type="PANTHER" id="PTHR30619">
    <property type="entry name" value="DNA INTERNALIZATION/COMPETENCE PROTEIN COMEC/REC2"/>
    <property type="match status" value="1"/>
</dbReference>
<evidence type="ECO:0000259" key="2">
    <source>
        <dbReference type="SMART" id="SM00849"/>
    </source>
</evidence>
<dbReference type="PROSITE" id="PS51257">
    <property type="entry name" value="PROKAR_LIPOPROTEIN"/>
    <property type="match status" value="1"/>
</dbReference>
<dbReference type="RefSeq" id="WP_191769889.1">
    <property type="nucleotide sequence ID" value="NZ_JACSRA010000032.1"/>
</dbReference>
<feature type="signal peptide" evidence="1">
    <location>
        <begin position="1"/>
        <end position="22"/>
    </location>
</feature>
<dbReference type="InterPro" id="IPR052159">
    <property type="entry name" value="Competence_DNA_uptake"/>
</dbReference>
<dbReference type="Gene3D" id="3.60.15.10">
    <property type="entry name" value="Ribonuclease Z/Hydroxyacylglutathione hydrolase-like"/>
    <property type="match status" value="1"/>
</dbReference>
<keyword evidence="1" id="KW-0732">Signal</keyword>
<protein>
    <submittedName>
        <fullName evidence="3">MBL fold metallo-hydrolase</fullName>
    </submittedName>
</protein>
<comment type="caution">
    <text evidence="3">The sequence shown here is derived from an EMBL/GenBank/DDBJ whole genome shotgun (WGS) entry which is preliminary data.</text>
</comment>
<organism evidence="3 4">
    <name type="scientific">Clostridium cibarium</name>
    <dbReference type="NCBI Taxonomy" id="2762247"/>
    <lineage>
        <taxon>Bacteria</taxon>
        <taxon>Bacillati</taxon>
        <taxon>Bacillota</taxon>
        <taxon>Clostridia</taxon>
        <taxon>Eubacteriales</taxon>
        <taxon>Clostridiaceae</taxon>
        <taxon>Clostridium</taxon>
    </lineage>
</organism>
<evidence type="ECO:0000313" key="3">
    <source>
        <dbReference type="EMBL" id="MBD7912978.1"/>
    </source>
</evidence>
<dbReference type="InterPro" id="IPR001279">
    <property type="entry name" value="Metallo-B-lactamas"/>
</dbReference>
<dbReference type="PANTHER" id="PTHR30619:SF7">
    <property type="entry name" value="BETA-LACTAMASE DOMAIN PROTEIN"/>
    <property type="match status" value="1"/>
</dbReference>
<dbReference type="SUPFAM" id="SSF56281">
    <property type="entry name" value="Metallo-hydrolase/oxidoreductase"/>
    <property type="match status" value="1"/>
</dbReference>
<sequence length="307" mass="33500">MKKIKKILAILLILGFSLSAVSCGKSYKVDEGLDDIAGSVETKENSKDNLKISYIDVGQGDSELIQVDGKNILIDAGDKDDDAYSYLKSIGVTNLDYVIATHPHDDHIGGMTTIINKINIGAFYAPKVTANTKSFENMIDALKKKNIQMKAPSVGEEVTIENAKLTFLAPNGGDYEDVNNYSIVTKLTYGKNSFLFMGDAEELSENEIMKNGLDISADVLKVGHHGSNSSTSNNFLKNVNPTYAVISVGKDNKYGHPTKATLKKLKSKKVLRTDLNGTITIYSDGNKIYVSPDKKVKEDTKSSNTKK</sequence>
<proteinExistence type="predicted"/>
<accession>A0ABR8PXU4</accession>
<keyword evidence="4" id="KW-1185">Reference proteome</keyword>
<dbReference type="Proteomes" id="UP000627781">
    <property type="component" value="Unassembled WGS sequence"/>
</dbReference>
<dbReference type="SMART" id="SM00849">
    <property type="entry name" value="Lactamase_B"/>
    <property type="match status" value="1"/>
</dbReference>